<evidence type="ECO:0000256" key="1">
    <source>
        <dbReference type="SAM" id="MobiDB-lite"/>
    </source>
</evidence>
<reference evidence="3" key="1">
    <citation type="submission" date="2018-07" db="EMBL/GenBank/DDBJ databases">
        <authorList>
            <consortium name="GenomeTrakr network: Whole genome sequencing for foodborne pathogen traceback"/>
        </authorList>
    </citation>
    <scope>NUCLEOTIDE SEQUENCE</scope>
    <source>
        <strain evidence="3">FLUFL-1644</strain>
    </source>
</reference>
<name>A0A5U4ETF9_SALER</name>
<sequence length="166" mass="18435">MIWAFVKTYCNQLIIVVMLAALVIGGKVAWNVHGSRQYDAGYAQAQADQKQADDKARSQRDQEKTQIEREAQSRIDVARVDAEHANTAADGLRAELDKTKRLAEHYTGSFPAGTPASKVIGVLADMLEESNRTYVATAEEAERYRVAGESCEQQYDALKKRGTVNR</sequence>
<proteinExistence type="predicted"/>
<protein>
    <submittedName>
        <fullName evidence="3">DUF2514 family protein</fullName>
    </submittedName>
</protein>
<dbReference type="Pfam" id="PF10721">
    <property type="entry name" value="DUF2514"/>
    <property type="match status" value="1"/>
</dbReference>
<keyword evidence="2" id="KW-1133">Transmembrane helix</keyword>
<dbReference type="RefSeq" id="WP_079916399.1">
    <property type="nucleotide sequence ID" value="NZ_MYVX01000037.1"/>
</dbReference>
<gene>
    <name evidence="3" type="ORF">AC225_04065</name>
</gene>
<evidence type="ECO:0000313" key="3">
    <source>
        <dbReference type="EMBL" id="EBP8808901.1"/>
    </source>
</evidence>
<feature type="region of interest" description="Disordered" evidence="1">
    <location>
        <begin position="44"/>
        <end position="71"/>
    </location>
</feature>
<dbReference type="InterPro" id="IPR019659">
    <property type="entry name" value="DUF2514"/>
</dbReference>
<organism evidence="3">
    <name type="scientific">Salmonella enterica</name>
    <name type="common">Salmonella choleraesuis</name>
    <dbReference type="NCBI Taxonomy" id="28901"/>
    <lineage>
        <taxon>Bacteria</taxon>
        <taxon>Pseudomonadati</taxon>
        <taxon>Pseudomonadota</taxon>
        <taxon>Gammaproteobacteria</taxon>
        <taxon>Enterobacterales</taxon>
        <taxon>Enterobacteriaceae</taxon>
        <taxon>Salmonella</taxon>
    </lineage>
</organism>
<feature type="transmembrane region" description="Helical" evidence="2">
    <location>
        <begin position="12"/>
        <end position="30"/>
    </location>
</feature>
<accession>A0A5U4ETF9</accession>
<dbReference type="AlphaFoldDB" id="A0A5U4ETF9"/>
<evidence type="ECO:0000256" key="2">
    <source>
        <dbReference type="SAM" id="Phobius"/>
    </source>
</evidence>
<feature type="compositionally biased region" description="Basic and acidic residues" evidence="1">
    <location>
        <begin position="50"/>
        <end position="71"/>
    </location>
</feature>
<comment type="caution">
    <text evidence="3">The sequence shown here is derived from an EMBL/GenBank/DDBJ whole genome shotgun (WGS) entry which is preliminary data.</text>
</comment>
<keyword evidence="2" id="KW-0472">Membrane</keyword>
<dbReference type="EMBL" id="AAGMNN010000003">
    <property type="protein sequence ID" value="EBP8808901.1"/>
    <property type="molecule type" value="Genomic_DNA"/>
</dbReference>
<keyword evidence="2" id="KW-0812">Transmembrane</keyword>